<feature type="binding site" evidence="15">
    <location>
        <position position="474"/>
    </location>
    <ligand>
        <name>Mg(2+)</name>
        <dbReference type="ChEBI" id="CHEBI:18420"/>
        <note>shared with alpha subunit</note>
    </ligand>
</feature>
<dbReference type="GO" id="GO:0000287">
    <property type="term" value="F:magnesium ion binding"/>
    <property type="evidence" value="ECO:0007669"/>
    <property type="project" value="UniProtKB-UniRule"/>
</dbReference>
<comment type="cofactor">
    <cofactor evidence="15">
        <name>Mg(2+)</name>
        <dbReference type="ChEBI" id="CHEBI:18420"/>
    </cofactor>
    <text evidence="15">Binds 2 magnesium ions per tetramer.</text>
</comment>
<feature type="binding site" evidence="15">
    <location>
        <position position="464"/>
    </location>
    <ligand>
        <name>Mg(2+)</name>
        <dbReference type="ChEBI" id="CHEBI:18420"/>
        <note>shared with alpha subunit</note>
    </ligand>
</feature>
<dbReference type="GO" id="GO:0004826">
    <property type="term" value="F:phenylalanine-tRNA ligase activity"/>
    <property type="evidence" value="ECO:0007669"/>
    <property type="project" value="UniProtKB-UniRule"/>
</dbReference>
<evidence type="ECO:0000256" key="2">
    <source>
        <dbReference type="ARBA" id="ARBA00008653"/>
    </source>
</evidence>
<dbReference type="GO" id="GO:0009328">
    <property type="term" value="C:phenylalanine-tRNA ligase complex"/>
    <property type="evidence" value="ECO:0007669"/>
    <property type="project" value="TreeGrafter"/>
</dbReference>
<keyword evidence="11 16" id="KW-0694">RNA-binding</keyword>
<dbReference type="PROSITE" id="PS50886">
    <property type="entry name" value="TRBD"/>
    <property type="match status" value="1"/>
</dbReference>
<dbReference type="HAMAP" id="MF_00283">
    <property type="entry name" value="Phe_tRNA_synth_beta1"/>
    <property type="match status" value="1"/>
</dbReference>
<dbReference type="Gene3D" id="2.40.50.140">
    <property type="entry name" value="Nucleic acid-binding proteins"/>
    <property type="match status" value="1"/>
</dbReference>
<evidence type="ECO:0000256" key="11">
    <source>
        <dbReference type="ARBA" id="ARBA00022884"/>
    </source>
</evidence>
<evidence type="ECO:0000256" key="9">
    <source>
        <dbReference type="ARBA" id="ARBA00022840"/>
    </source>
</evidence>
<dbReference type="InterPro" id="IPR005146">
    <property type="entry name" value="B3/B4_tRNA-bd"/>
</dbReference>
<keyword evidence="10 15" id="KW-0460">Magnesium</keyword>
<dbReference type="SUPFAM" id="SSF55681">
    <property type="entry name" value="Class II aaRS and biotin synthetases"/>
    <property type="match status" value="1"/>
</dbReference>
<evidence type="ECO:0000256" key="7">
    <source>
        <dbReference type="ARBA" id="ARBA00022723"/>
    </source>
</evidence>
<feature type="domain" description="FDX-ACB" evidence="18">
    <location>
        <begin position="715"/>
        <end position="808"/>
    </location>
</feature>
<sequence length="809" mass="88352">MKVSYQWLSEYVDVTGFTAEELAEKLTRSGIEVDIVEDRNKGVTNVVVGYVKTREKHPDADKLSVCTIDAGQGEDLQIVCGAKNVDAGQKVPVAMIGAVLPGGLQIKRAKLRGVESQGMICSAKELGLNDKLLPKEIQEGILVLPEDTEIGSSVLDVLAINDKVLELDLTPNRSDCLSMLGAAYEIAAILGRSVKLPDAETAGTSAVKASDRISVNITATEQCTHYAARLIEGVRVGTSPLWIQNRLMAAGIRPINNIVDITNFVMLEYGQPLHAFDAEQLNNGHIDVRLAAAGEKLVTLDDVERTLEPHMLLVTDGTKPVAIAGVMGGANSEVTDGTTRILLESAKFAGSSVRRTSRQLGLRSEASLRFEKEVNPEAVLPALNRAAALIAQYAAGQVADGVVEAAAGSHKPVAIYLAADRVNKYLGTELSLAEMGQIIERLHFTYEQAGEGVLLVHVPSRRGDITRDVDLIEEVARLFGYDNIPTTLMSGVTTPGSLSKEQSIRRITRNLLTQSGLHEVITYSFTHSNQTTSLPGLYPTAKPISLAMPMSEDRSQLRTSLLPHLLDVVSYNRNRTMDDVAIFEIGKVFLTDEETLTTLPQEKLLLSIVLTGKRRQAHWAQKSESVDFYDIKGIFDRLVSYLGVKGLTYQSASPDGFHPGRTAELVLDQKVIGRMGQLHPTVQQQRDLDDTYVLEIELSPILEAAGDAIVYKLLPRYPSIGRDIAVVVKANVPVGLMEQSIKEVAGELLESIQVFDIYTGERLGADRKSVAIALVYRHAERTLLDEEVTELHAKVVQTLEQQYEAELRK</sequence>
<dbReference type="SUPFAM" id="SSF46955">
    <property type="entry name" value="Putative DNA-binding domain"/>
    <property type="match status" value="1"/>
</dbReference>
<feature type="domain" description="B5" evidence="19">
    <location>
        <begin position="410"/>
        <end position="486"/>
    </location>
</feature>
<keyword evidence="8 15" id="KW-0547">Nucleotide-binding</keyword>
<evidence type="ECO:0000256" key="6">
    <source>
        <dbReference type="ARBA" id="ARBA00022598"/>
    </source>
</evidence>
<dbReference type="GO" id="GO:0005524">
    <property type="term" value="F:ATP binding"/>
    <property type="evidence" value="ECO:0007669"/>
    <property type="project" value="UniProtKB-UniRule"/>
</dbReference>
<accession>A0A1V4HRV5</accession>
<dbReference type="STRING" id="1469647.BC351_15680"/>
<dbReference type="Pfam" id="PF17759">
    <property type="entry name" value="tRNA_synthFbeta"/>
    <property type="match status" value="1"/>
</dbReference>
<evidence type="ECO:0000256" key="10">
    <source>
        <dbReference type="ARBA" id="ARBA00022842"/>
    </source>
</evidence>
<keyword evidence="9 15" id="KW-0067">ATP-binding</keyword>
<keyword evidence="4 15" id="KW-0963">Cytoplasm</keyword>
<dbReference type="Gene3D" id="3.30.56.10">
    <property type="match status" value="2"/>
</dbReference>
<evidence type="ECO:0000256" key="16">
    <source>
        <dbReference type="PROSITE-ProRule" id="PRU00209"/>
    </source>
</evidence>
<dbReference type="OrthoDB" id="9805455at2"/>
<comment type="subcellular location">
    <subcellularLocation>
        <location evidence="1 15">Cytoplasm</location>
    </subcellularLocation>
</comment>
<dbReference type="SMART" id="SM00873">
    <property type="entry name" value="B3_4"/>
    <property type="match status" value="1"/>
</dbReference>
<dbReference type="InterPro" id="IPR004532">
    <property type="entry name" value="Phe-tRNA-ligase_IIc_bsu_bact"/>
</dbReference>
<evidence type="ECO:0000256" key="15">
    <source>
        <dbReference type="HAMAP-Rule" id="MF_00283"/>
    </source>
</evidence>
<evidence type="ECO:0000313" key="21">
    <source>
        <dbReference type="Proteomes" id="UP000190626"/>
    </source>
</evidence>
<dbReference type="SUPFAM" id="SSF56037">
    <property type="entry name" value="PheT/TilS domain"/>
    <property type="match status" value="1"/>
</dbReference>
<dbReference type="AlphaFoldDB" id="A0A1V4HRV5"/>
<dbReference type="Gene3D" id="3.30.930.10">
    <property type="entry name" value="Bira Bifunctional Protein, Domain 2"/>
    <property type="match status" value="1"/>
</dbReference>
<reference evidence="21" key="1">
    <citation type="submission" date="2016-07" db="EMBL/GenBank/DDBJ databases">
        <authorList>
            <person name="Florea S."/>
            <person name="Webb J.S."/>
            <person name="Jaromczyk J."/>
            <person name="Schardl C.L."/>
        </authorList>
    </citation>
    <scope>NUCLEOTIDE SEQUENCE [LARGE SCALE GENOMIC DNA]</scope>
    <source>
        <strain evidence="21">CY1</strain>
    </source>
</reference>
<feature type="binding site" evidence="15">
    <location>
        <position position="473"/>
    </location>
    <ligand>
        <name>Mg(2+)</name>
        <dbReference type="ChEBI" id="CHEBI:18420"/>
        <note>shared with alpha subunit</note>
    </ligand>
</feature>
<dbReference type="GO" id="GO:0000049">
    <property type="term" value="F:tRNA binding"/>
    <property type="evidence" value="ECO:0007669"/>
    <property type="project" value="UniProtKB-UniRule"/>
</dbReference>
<dbReference type="Pfam" id="PF03483">
    <property type="entry name" value="B3_4"/>
    <property type="match status" value="1"/>
</dbReference>
<dbReference type="InterPro" id="IPR033714">
    <property type="entry name" value="tRNA_bind_bactPheRS"/>
</dbReference>
<evidence type="ECO:0000259" key="18">
    <source>
        <dbReference type="PROSITE" id="PS51447"/>
    </source>
</evidence>
<dbReference type="InterPro" id="IPR012340">
    <property type="entry name" value="NA-bd_OB-fold"/>
</dbReference>
<dbReference type="Gene3D" id="3.50.40.10">
    <property type="entry name" value="Phenylalanyl-trna Synthetase, Chain B, domain 3"/>
    <property type="match status" value="1"/>
</dbReference>
<evidence type="ECO:0000256" key="8">
    <source>
        <dbReference type="ARBA" id="ARBA00022741"/>
    </source>
</evidence>
<keyword evidence="7 15" id="KW-0479">Metal-binding</keyword>
<dbReference type="InterPro" id="IPR045864">
    <property type="entry name" value="aa-tRNA-synth_II/BPL/LPL"/>
</dbReference>
<feature type="domain" description="TRNA-binding" evidence="17">
    <location>
        <begin position="40"/>
        <end position="155"/>
    </location>
</feature>
<dbReference type="CDD" id="cd02796">
    <property type="entry name" value="tRNA_bind_bactPheRS"/>
    <property type="match status" value="1"/>
</dbReference>
<dbReference type="GO" id="GO:0140096">
    <property type="term" value="F:catalytic activity, acting on a protein"/>
    <property type="evidence" value="ECO:0007669"/>
    <property type="project" value="UniProtKB-ARBA"/>
</dbReference>
<dbReference type="SUPFAM" id="SSF50249">
    <property type="entry name" value="Nucleic acid-binding proteins"/>
    <property type="match status" value="1"/>
</dbReference>
<dbReference type="FunFam" id="3.30.930.10:FF:000022">
    <property type="entry name" value="Phenylalanine--tRNA ligase beta subunit"/>
    <property type="match status" value="1"/>
</dbReference>
<dbReference type="NCBIfam" id="NF045760">
    <property type="entry name" value="YtpR"/>
    <property type="match status" value="1"/>
</dbReference>
<evidence type="ECO:0000256" key="3">
    <source>
        <dbReference type="ARBA" id="ARBA00011209"/>
    </source>
</evidence>
<dbReference type="PROSITE" id="PS51483">
    <property type="entry name" value="B5"/>
    <property type="match status" value="1"/>
</dbReference>
<dbReference type="InterPro" id="IPR036690">
    <property type="entry name" value="Fdx_antiC-bd_sf"/>
</dbReference>
<dbReference type="InterPro" id="IPR009061">
    <property type="entry name" value="DNA-bd_dom_put_sf"/>
</dbReference>
<evidence type="ECO:0000259" key="17">
    <source>
        <dbReference type="PROSITE" id="PS50886"/>
    </source>
</evidence>
<evidence type="ECO:0000256" key="12">
    <source>
        <dbReference type="ARBA" id="ARBA00022917"/>
    </source>
</evidence>
<dbReference type="InterPro" id="IPR005121">
    <property type="entry name" value="Fdx_antiC-bd"/>
</dbReference>
<keyword evidence="13 15" id="KW-0030">Aminoacyl-tRNA synthetase</keyword>
<dbReference type="FunFam" id="3.30.70.380:FF:000001">
    <property type="entry name" value="Phenylalanine--tRNA ligase beta subunit"/>
    <property type="match status" value="1"/>
</dbReference>
<gene>
    <name evidence="15" type="primary">pheT</name>
    <name evidence="20" type="ORF">BC351_15680</name>
</gene>
<dbReference type="Pfam" id="PF03484">
    <property type="entry name" value="B5"/>
    <property type="match status" value="1"/>
</dbReference>
<feature type="binding site" evidence="15">
    <location>
        <position position="470"/>
    </location>
    <ligand>
        <name>Mg(2+)</name>
        <dbReference type="ChEBI" id="CHEBI:18420"/>
        <note>shared with alpha subunit</note>
    </ligand>
</feature>
<evidence type="ECO:0000313" key="20">
    <source>
        <dbReference type="EMBL" id="OPH61370.1"/>
    </source>
</evidence>
<protein>
    <recommendedName>
        <fullName evidence="15">Phenylalanine--tRNA ligase beta subunit</fullName>
        <ecNumber evidence="15">6.1.1.20</ecNumber>
    </recommendedName>
    <alternativeName>
        <fullName evidence="15">Phenylalanyl-tRNA synthetase beta subunit</fullName>
        <shortName evidence="15">PheRS</shortName>
    </alternativeName>
</protein>
<dbReference type="FunFam" id="2.40.50.140:FF:000045">
    <property type="entry name" value="Phenylalanine--tRNA ligase beta subunit"/>
    <property type="match status" value="1"/>
</dbReference>
<dbReference type="PANTHER" id="PTHR10947">
    <property type="entry name" value="PHENYLALANYL-TRNA SYNTHETASE BETA CHAIN AND LEUCINE-RICH REPEAT-CONTAINING PROTEIN 47"/>
    <property type="match status" value="1"/>
</dbReference>
<dbReference type="Gene3D" id="3.30.70.380">
    <property type="entry name" value="Ferrodoxin-fold anticodon-binding domain"/>
    <property type="match status" value="1"/>
</dbReference>
<keyword evidence="5 16" id="KW-0820">tRNA-binding</keyword>
<evidence type="ECO:0000256" key="4">
    <source>
        <dbReference type="ARBA" id="ARBA00022490"/>
    </source>
</evidence>
<dbReference type="PROSITE" id="PS51447">
    <property type="entry name" value="FDX_ACB"/>
    <property type="match status" value="1"/>
</dbReference>
<organism evidence="20 21">
    <name type="scientific">Paenibacillus ferrarius</name>
    <dbReference type="NCBI Taxonomy" id="1469647"/>
    <lineage>
        <taxon>Bacteria</taxon>
        <taxon>Bacillati</taxon>
        <taxon>Bacillota</taxon>
        <taxon>Bacilli</taxon>
        <taxon>Bacillales</taxon>
        <taxon>Paenibacillaceae</taxon>
        <taxon>Paenibacillus</taxon>
    </lineage>
</organism>
<dbReference type="InterPro" id="IPR005147">
    <property type="entry name" value="tRNA_synthase_B5-dom"/>
</dbReference>
<keyword evidence="6 15" id="KW-0436">Ligase</keyword>
<dbReference type="Pfam" id="PF01588">
    <property type="entry name" value="tRNA_bind"/>
    <property type="match status" value="1"/>
</dbReference>
<comment type="subunit">
    <text evidence="3 15">Tetramer of two alpha and two beta subunits.</text>
</comment>
<proteinExistence type="inferred from homology"/>
<evidence type="ECO:0000256" key="14">
    <source>
        <dbReference type="ARBA" id="ARBA00049255"/>
    </source>
</evidence>
<dbReference type="NCBIfam" id="TIGR00472">
    <property type="entry name" value="pheT_bact"/>
    <property type="match status" value="1"/>
</dbReference>
<dbReference type="PANTHER" id="PTHR10947:SF0">
    <property type="entry name" value="PHENYLALANINE--TRNA LIGASE BETA SUBUNIT"/>
    <property type="match status" value="1"/>
</dbReference>
<dbReference type="Pfam" id="PF03147">
    <property type="entry name" value="FDX-ACB"/>
    <property type="match status" value="1"/>
</dbReference>
<evidence type="ECO:0000256" key="5">
    <source>
        <dbReference type="ARBA" id="ARBA00022555"/>
    </source>
</evidence>
<dbReference type="SMART" id="SM00874">
    <property type="entry name" value="B5"/>
    <property type="match status" value="1"/>
</dbReference>
<keyword evidence="12 15" id="KW-0648">Protein biosynthesis</keyword>
<keyword evidence="21" id="KW-1185">Reference proteome</keyword>
<dbReference type="FunFam" id="3.50.40.10:FF:000001">
    <property type="entry name" value="Phenylalanine--tRNA ligase beta subunit"/>
    <property type="match status" value="1"/>
</dbReference>
<dbReference type="EC" id="6.1.1.20" evidence="15"/>
<dbReference type="EMBL" id="MBTG01000002">
    <property type="protein sequence ID" value="OPH61370.1"/>
    <property type="molecule type" value="Genomic_DNA"/>
</dbReference>
<dbReference type="GO" id="GO:0006432">
    <property type="term" value="P:phenylalanyl-tRNA aminoacylation"/>
    <property type="evidence" value="ECO:0007669"/>
    <property type="project" value="UniProtKB-UniRule"/>
</dbReference>
<evidence type="ECO:0000256" key="13">
    <source>
        <dbReference type="ARBA" id="ARBA00023146"/>
    </source>
</evidence>
<comment type="caution">
    <text evidence="20">The sequence shown here is derived from an EMBL/GenBank/DDBJ whole genome shotgun (WGS) entry which is preliminary data.</text>
</comment>
<dbReference type="GO" id="GO:0016740">
    <property type="term" value="F:transferase activity"/>
    <property type="evidence" value="ECO:0007669"/>
    <property type="project" value="UniProtKB-ARBA"/>
</dbReference>
<dbReference type="InterPro" id="IPR041616">
    <property type="entry name" value="PheRS_beta_core"/>
</dbReference>
<dbReference type="SUPFAM" id="SSF54991">
    <property type="entry name" value="Anticodon-binding domain of PheRS"/>
    <property type="match status" value="1"/>
</dbReference>
<dbReference type="RefSeq" id="WP_079409381.1">
    <property type="nucleotide sequence ID" value="NZ_MBTG01000002.1"/>
</dbReference>
<dbReference type="InterPro" id="IPR020825">
    <property type="entry name" value="Phe-tRNA_synthase-like_B3/B4"/>
</dbReference>
<dbReference type="InterPro" id="IPR002547">
    <property type="entry name" value="tRNA-bd_dom"/>
</dbReference>
<comment type="catalytic activity">
    <reaction evidence="14 15">
        <text>tRNA(Phe) + L-phenylalanine + ATP = L-phenylalanyl-tRNA(Phe) + AMP + diphosphate + H(+)</text>
        <dbReference type="Rhea" id="RHEA:19413"/>
        <dbReference type="Rhea" id="RHEA-COMP:9668"/>
        <dbReference type="Rhea" id="RHEA-COMP:9699"/>
        <dbReference type="ChEBI" id="CHEBI:15378"/>
        <dbReference type="ChEBI" id="CHEBI:30616"/>
        <dbReference type="ChEBI" id="CHEBI:33019"/>
        <dbReference type="ChEBI" id="CHEBI:58095"/>
        <dbReference type="ChEBI" id="CHEBI:78442"/>
        <dbReference type="ChEBI" id="CHEBI:78531"/>
        <dbReference type="ChEBI" id="CHEBI:456215"/>
        <dbReference type="EC" id="6.1.1.20"/>
    </reaction>
</comment>
<dbReference type="InterPro" id="IPR045060">
    <property type="entry name" value="Phe-tRNA-ligase_IIc_bsu"/>
</dbReference>
<dbReference type="Proteomes" id="UP000190626">
    <property type="component" value="Unassembled WGS sequence"/>
</dbReference>
<evidence type="ECO:0000256" key="1">
    <source>
        <dbReference type="ARBA" id="ARBA00004496"/>
    </source>
</evidence>
<evidence type="ECO:0000259" key="19">
    <source>
        <dbReference type="PROSITE" id="PS51483"/>
    </source>
</evidence>
<dbReference type="CDD" id="cd00769">
    <property type="entry name" value="PheRS_beta_core"/>
    <property type="match status" value="1"/>
</dbReference>
<comment type="similarity">
    <text evidence="2 15">Belongs to the phenylalanyl-tRNA synthetase beta subunit family. Type 1 subfamily.</text>
</comment>
<name>A0A1V4HRV5_9BACL</name>
<dbReference type="SMART" id="SM00896">
    <property type="entry name" value="FDX-ACB"/>
    <property type="match status" value="1"/>
</dbReference>